<feature type="compositionally biased region" description="Low complexity" evidence="1">
    <location>
        <begin position="390"/>
        <end position="405"/>
    </location>
</feature>
<reference evidence="2" key="1">
    <citation type="submission" date="2022-11" db="EMBL/GenBank/DDBJ databases">
        <authorList>
            <person name="Petersen C."/>
        </authorList>
    </citation>
    <scope>NUCLEOTIDE SEQUENCE</scope>
    <source>
        <strain evidence="2">IBT 19713</strain>
    </source>
</reference>
<dbReference type="EMBL" id="JAPQKS010000007">
    <property type="protein sequence ID" value="KAJ5220170.1"/>
    <property type="molecule type" value="Genomic_DNA"/>
</dbReference>
<dbReference type="GeneID" id="83205973"/>
<keyword evidence="3" id="KW-1185">Reference proteome</keyword>
<feature type="compositionally biased region" description="Low complexity" evidence="1">
    <location>
        <begin position="122"/>
        <end position="137"/>
    </location>
</feature>
<evidence type="ECO:0000256" key="1">
    <source>
        <dbReference type="SAM" id="MobiDB-lite"/>
    </source>
</evidence>
<evidence type="ECO:0000313" key="3">
    <source>
        <dbReference type="Proteomes" id="UP001150941"/>
    </source>
</evidence>
<feature type="region of interest" description="Disordered" evidence="1">
    <location>
        <begin position="1"/>
        <end position="213"/>
    </location>
</feature>
<dbReference type="Proteomes" id="UP001150941">
    <property type="component" value="Unassembled WGS sequence"/>
</dbReference>
<reference evidence="2" key="2">
    <citation type="journal article" date="2023" name="IMA Fungus">
        <title>Comparative genomic study of the Penicillium genus elucidates a diverse pangenome and 15 lateral gene transfer events.</title>
        <authorList>
            <person name="Petersen C."/>
            <person name="Sorensen T."/>
            <person name="Nielsen M.R."/>
            <person name="Sondergaard T.E."/>
            <person name="Sorensen J.L."/>
            <person name="Fitzpatrick D.A."/>
            <person name="Frisvad J.C."/>
            <person name="Nielsen K.L."/>
        </authorList>
    </citation>
    <scope>NUCLEOTIDE SEQUENCE</scope>
    <source>
        <strain evidence="2">IBT 19713</strain>
    </source>
</reference>
<dbReference type="Pfam" id="PF08202">
    <property type="entry name" value="MIS13"/>
    <property type="match status" value="1"/>
</dbReference>
<feature type="region of interest" description="Disordered" evidence="1">
    <location>
        <begin position="327"/>
        <end position="362"/>
    </location>
</feature>
<feature type="compositionally biased region" description="Low complexity" evidence="1">
    <location>
        <begin position="23"/>
        <end position="40"/>
    </location>
</feature>
<evidence type="ECO:0008006" key="4">
    <source>
        <dbReference type="Google" id="ProtNLM"/>
    </source>
</evidence>
<feature type="compositionally biased region" description="Low complexity" evidence="1">
    <location>
        <begin position="1"/>
        <end position="11"/>
    </location>
</feature>
<organism evidence="2 3">
    <name type="scientific">Penicillium chermesinum</name>
    <dbReference type="NCBI Taxonomy" id="63820"/>
    <lineage>
        <taxon>Eukaryota</taxon>
        <taxon>Fungi</taxon>
        <taxon>Dikarya</taxon>
        <taxon>Ascomycota</taxon>
        <taxon>Pezizomycotina</taxon>
        <taxon>Eurotiomycetes</taxon>
        <taxon>Eurotiomycetidae</taxon>
        <taxon>Eurotiales</taxon>
        <taxon>Aspergillaceae</taxon>
        <taxon>Penicillium</taxon>
    </lineage>
</organism>
<dbReference type="RefSeq" id="XP_058327000.1">
    <property type="nucleotide sequence ID" value="XM_058478670.1"/>
</dbReference>
<dbReference type="InterPro" id="IPR013218">
    <property type="entry name" value="Dsn1/Mis13"/>
</dbReference>
<protein>
    <recommendedName>
        <fullName evidence="4">Mis12-Mtw1 family protein</fullName>
    </recommendedName>
</protein>
<proteinExistence type="predicted"/>
<evidence type="ECO:0000313" key="2">
    <source>
        <dbReference type="EMBL" id="KAJ5220170.1"/>
    </source>
</evidence>
<comment type="caution">
    <text evidence="2">The sequence shown here is derived from an EMBL/GenBank/DDBJ whole genome shotgun (WGS) entry which is preliminary data.</text>
</comment>
<sequence>MTTTVIAATTTKVKRREPLGTIGMAASQAQSRSAGASGRTAGKRSARLGAAQDGLGEMTNKGGKRPAVYEEDEDGFQFSRKPSKKPRPSVEPASGNPQSDLENAPPKSTPKRGRPPKKQKDSASAAAVSVKGPTTELPTRRPTRGNGNKADVQPASESQPTQMTRSPRNHEPPSPELPPAKERKRGRPARPKNPEPNGFKSPEPPSVAMPHPKVGTEEFFKHIADSGLPEPRRMRQLLVWCATRAMGAEKSSSRSEDPSARLAARVIQEEILKDLSTNDLLSNWFSREDVNPPTIVVKKPNPRNVQNMDKIKELEEHIQKLQKERHALNALHKQPTIPPVTSDPEMQPKRKAQTSPYDHIDTSLLDPSQQALLASLHPPAQTSSEDKSSSSRSLPPVSPSTVSTRLSKITTGLAPTLDAFAAGIHDIELYRSSADAVSSRILRICSQRLEERDALNTQQWLAIEGNDNESHTPGEGRARRREDLGMVLGALSRIERR</sequence>
<dbReference type="PANTHER" id="PTHR14778:SF2">
    <property type="entry name" value="KINETOCHORE-ASSOCIATED PROTEIN DSN1 HOMOLOG"/>
    <property type="match status" value="1"/>
</dbReference>
<dbReference type="PANTHER" id="PTHR14778">
    <property type="entry name" value="KINETOCHORE-ASSOCIATED PROTEIN DSN1 HOMOLOG"/>
    <property type="match status" value="1"/>
</dbReference>
<dbReference type="GO" id="GO:0051301">
    <property type="term" value="P:cell division"/>
    <property type="evidence" value="ECO:0007669"/>
    <property type="project" value="InterPro"/>
</dbReference>
<name>A0A9W9NHQ8_9EURO</name>
<dbReference type="GO" id="GO:0000444">
    <property type="term" value="C:MIS12/MIND type complex"/>
    <property type="evidence" value="ECO:0007669"/>
    <property type="project" value="InterPro"/>
</dbReference>
<dbReference type="GO" id="GO:0007059">
    <property type="term" value="P:chromosome segregation"/>
    <property type="evidence" value="ECO:0007669"/>
    <property type="project" value="InterPro"/>
</dbReference>
<feature type="compositionally biased region" description="Polar residues" evidence="1">
    <location>
        <begin position="155"/>
        <end position="166"/>
    </location>
</feature>
<dbReference type="AlphaFoldDB" id="A0A9W9NHQ8"/>
<accession>A0A9W9NHQ8</accession>
<dbReference type="OrthoDB" id="3364649at2759"/>
<gene>
    <name evidence="2" type="ORF">N7468_009374</name>
</gene>
<feature type="region of interest" description="Disordered" evidence="1">
    <location>
        <begin position="377"/>
        <end position="405"/>
    </location>
</feature>